<keyword evidence="2" id="KW-1003">Cell membrane</keyword>
<evidence type="ECO:0000256" key="6">
    <source>
        <dbReference type="SAM" id="MobiDB-lite"/>
    </source>
</evidence>
<feature type="compositionally biased region" description="Low complexity" evidence="6">
    <location>
        <begin position="334"/>
        <end position="349"/>
    </location>
</feature>
<feature type="transmembrane region" description="Helical" evidence="7">
    <location>
        <begin position="267"/>
        <end position="287"/>
    </location>
</feature>
<evidence type="ECO:0000256" key="1">
    <source>
        <dbReference type="ARBA" id="ARBA00004651"/>
    </source>
</evidence>
<evidence type="ECO:0000256" key="4">
    <source>
        <dbReference type="ARBA" id="ARBA00022989"/>
    </source>
</evidence>
<protein>
    <submittedName>
        <fullName evidence="9">Integral membrane sensor domain MASE1</fullName>
    </submittedName>
</protein>
<dbReference type="RefSeq" id="WP_074993797.1">
    <property type="nucleotide sequence ID" value="NZ_FNTD01000004.1"/>
</dbReference>
<sequence length="349" mass="36604">MAVARQGALRRGCTTALEILVVAGLYYGSARLGLLQELVRSQVTPLWPPTGIAVASLLLRGPRLWPGIALGALLANLDLGPSFAALFLIVVGNTLAPLCSYALLQLAGFRHGVDRLYDALALIFLGAFPGMLISATAGSGTLVLSGALTTDRFWPTWWVWWTGDAMGVLVVTPVLLVLASARLPRNVPASRCLEALLLAVAIACVGFVETGTTPLLFLGFPLLIWAAFRFRLAGAAPCALAVSTFAIYDATRGAEPFGTHGLLTDMITLQAFNASSALTALLVAAAVSERERSQREIARACGHLAELVSRLSDTGTQPALPAVDAYGARPRPPGASRSAPAPRGPSELE</sequence>
<dbReference type="Pfam" id="PF05231">
    <property type="entry name" value="MASE1"/>
    <property type="match status" value="1"/>
</dbReference>
<keyword evidence="4 7" id="KW-1133">Transmembrane helix</keyword>
<evidence type="ECO:0000256" key="3">
    <source>
        <dbReference type="ARBA" id="ARBA00022692"/>
    </source>
</evidence>
<dbReference type="STRING" id="67331.SAMN04490357_5865"/>
<evidence type="ECO:0000256" key="2">
    <source>
        <dbReference type="ARBA" id="ARBA00022475"/>
    </source>
</evidence>
<evidence type="ECO:0000313" key="10">
    <source>
        <dbReference type="Proteomes" id="UP000182375"/>
    </source>
</evidence>
<gene>
    <name evidence="9" type="ORF">SAMN04490357_5865</name>
</gene>
<feature type="transmembrane region" description="Helical" evidence="7">
    <location>
        <begin position="195"/>
        <end position="228"/>
    </location>
</feature>
<dbReference type="EMBL" id="FNTD01000004">
    <property type="protein sequence ID" value="SED79701.1"/>
    <property type="molecule type" value="Genomic_DNA"/>
</dbReference>
<comment type="subcellular location">
    <subcellularLocation>
        <location evidence="1">Cell membrane</location>
        <topology evidence="1">Multi-pass membrane protein</topology>
    </subcellularLocation>
</comment>
<feature type="transmembrane region" description="Helical" evidence="7">
    <location>
        <begin position="158"/>
        <end position="183"/>
    </location>
</feature>
<evidence type="ECO:0000256" key="7">
    <source>
        <dbReference type="SAM" id="Phobius"/>
    </source>
</evidence>
<evidence type="ECO:0000259" key="8">
    <source>
        <dbReference type="Pfam" id="PF05231"/>
    </source>
</evidence>
<feature type="domain" description="MASE1" evidence="8">
    <location>
        <begin position="22"/>
        <end position="291"/>
    </location>
</feature>
<proteinExistence type="predicted"/>
<dbReference type="GO" id="GO:0005886">
    <property type="term" value="C:plasma membrane"/>
    <property type="evidence" value="ECO:0007669"/>
    <property type="project" value="UniProtKB-SubCell"/>
</dbReference>
<feature type="transmembrane region" description="Helical" evidence="7">
    <location>
        <begin position="83"/>
        <end position="104"/>
    </location>
</feature>
<keyword evidence="3 7" id="KW-0812">Transmembrane</keyword>
<evidence type="ECO:0000256" key="5">
    <source>
        <dbReference type="ARBA" id="ARBA00023136"/>
    </source>
</evidence>
<dbReference type="Proteomes" id="UP000182375">
    <property type="component" value="Unassembled WGS sequence"/>
</dbReference>
<reference evidence="9 10" key="1">
    <citation type="submission" date="2016-10" db="EMBL/GenBank/DDBJ databases">
        <authorList>
            <person name="de Groot N.N."/>
        </authorList>
    </citation>
    <scope>NUCLEOTIDE SEQUENCE [LARGE SCALE GENOMIC DNA]</scope>
    <source>
        <strain evidence="9 10">DSM 40306</strain>
    </source>
</reference>
<dbReference type="GeneID" id="95514927"/>
<feature type="transmembrane region" description="Helical" evidence="7">
    <location>
        <begin position="116"/>
        <end position="138"/>
    </location>
</feature>
<feature type="transmembrane region" description="Helical" evidence="7">
    <location>
        <begin position="12"/>
        <end position="29"/>
    </location>
</feature>
<dbReference type="AlphaFoldDB" id="A0A1H5DLH3"/>
<evidence type="ECO:0000313" key="9">
    <source>
        <dbReference type="EMBL" id="SED79701.1"/>
    </source>
</evidence>
<keyword evidence="5 7" id="KW-0472">Membrane</keyword>
<accession>A0A1H5DLH3</accession>
<name>A0A1H5DLH3_9ACTN</name>
<organism evidence="9 10">
    <name type="scientific">Streptomyces misionensis</name>
    <dbReference type="NCBI Taxonomy" id="67331"/>
    <lineage>
        <taxon>Bacteria</taxon>
        <taxon>Bacillati</taxon>
        <taxon>Actinomycetota</taxon>
        <taxon>Actinomycetes</taxon>
        <taxon>Kitasatosporales</taxon>
        <taxon>Streptomycetaceae</taxon>
        <taxon>Streptomyces</taxon>
    </lineage>
</organism>
<dbReference type="InterPro" id="IPR007895">
    <property type="entry name" value="MASE1"/>
</dbReference>
<feature type="region of interest" description="Disordered" evidence="6">
    <location>
        <begin position="315"/>
        <end position="349"/>
    </location>
</feature>